<evidence type="ECO:0000313" key="7">
    <source>
        <dbReference type="EMBL" id="GHB26342.1"/>
    </source>
</evidence>
<dbReference type="Pfam" id="PF13715">
    <property type="entry name" value="CarbopepD_reg_2"/>
    <property type="match status" value="1"/>
</dbReference>
<proteinExistence type="predicted"/>
<dbReference type="Proteomes" id="UP000642809">
    <property type="component" value="Unassembled WGS sequence"/>
</dbReference>
<accession>A0A8J3CVN2</accession>
<dbReference type="PANTHER" id="PTHR40980">
    <property type="entry name" value="PLUG DOMAIN-CONTAINING PROTEIN"/>
    <property type="match status" value="1"/>
</dbReference>
<evidence type="ECO:0000259" key="6">
    <source>
        <dbReference type="Pfam" id="PF14905"/>
    </source>
</evidence>
<keyword evidence="8" id="KW-1185">Reference proteome</keyword>
<keyword evidence="3" id="KW-0998">Cell outer membrane</keyword>
<dbReference type="RefSeq" id="WP_189578750.1">
    <property type="nucleotide sequence ID" value="NZ_BMYF01000002.1"/>
</dbReference>
<dbReference type="InterPro" id="IPR037066">
    <property type="entry name" value="Plug_dom_sf"/>
</dbReference>
<dbReference type="InterPro" id="IPR012910">
    <property type="entry name" value="Plug_dom"/>
</dbReference>
<reference evidence="7" key="2">
    <citation type="submission" date="2020-09" db="EMBL/GenBank/DDBJ databases">
        <authorList>
            <person name="Sun Q."/>
            <person name="Kim S."/>
        </authorList>
    </citation>
    <scope>NUCLEOTIDE SEQUENCE</scope>
    <source>
        <strain evidence="7">KCTC 23224</strain>
    </source>
</reference>
<evidence type="ECO:0000256" key="4">
    <source>
        <dbReference type="SAM" id="SignalP"/>
    </source>
</evidence>
<evidence type="ECO:0000256" key="1">
    <source>
        <dbReference type="ARBA" id="ARBA00004442"/>
    </source>
</evidence>
<protein>
    <submittedName>
        <fullName evidence="7">TonB-dependent receptor</fullName>
    </submittedName>
</protein>
<dbReference type="InterPro" id="IPR008969">
    <property type="entry name" value="CarboxyPept-like_regulatory"/>
</dbReference>
<keyword evidence="4" id="KW-0732">Signal</keyword>
<gene>
    <name evidence="7" type="ORF">GCM10008106_03740</name>
</gene>
<organism evidence="7 8">
    <name type="scientific">Mongoliitalea lutea</name>
    <dbReference type="NCBI Taxonomy" id="849756"/>
    <lineage>
        <taxon>Bacteria</taxon>
        <taxon>Pseudomonadati</taxon>
        <taxon>Bacteroidota</taxon>
        <taxon>Cytophagia</taxon>
        <taxon>Cytophagales</taxon>
        <taxon>Cyclobacteriaceae</taxon>
        <taxon>Mongoliitalea</taxon>
    </lineage>
</organism>
<evidence type="ECO:0000256" key="2">
    <source>
        <dbReference type="ARBA" id="ARBA00023136"/>
    </source>
</evidence>
<dbReference type="GO" id="GO:0009279">
    <property type="term" value="C:cell outer membrane"/>
    <property type="evidence" value="ECO:0007669"/>
    <property type="project" value="UniProtKB-SubCell"/>
</dbReference>
<dbReference type="Pfam" id="PF14905">
    <property type="entry name" value="OMP_b-brl_3"/>
    <property type="match status" value="1"/>
</dbReference>
<keyword evidence="2" id="KW-0472">Membrane</keyword>
<dbReference type="SUPFAM" id="SSF49464">
    <property type="entry name" value="Carboxypeptidase regulatory domain-like"/>
    <property type="match status" value="1"/>
</dbReference>
<evidence type="ECO:0000256" key="3">
    <source>
        <dbReference type="ARBA" id="ARBA00023237"/>
    </source>
</evidence>
<name>A0A8J3CVN2_9BACT</name>
<reference evidence="7" key="1">
    <citation type="journal article" date="2014" name="Int. J. Syst. Evol. Microbiol.">
        <title>Complete genome sequence of Corynebacterium casei LMG S-19264T (=DSM 44701T), isolated from a smear-ripened cheese.</title>
        <authorList>
            <consortium name="US DOE Joint Genome Institute (JGI-PGF)"/>
            <person name="Walter F."/>
            <person name="Albersmeier A."/>
            <person name="Kalinowski J."/>
            <person name="Ruckert C."/>
        </authorList>
    </citation>
    <scope>NUCLEOTIDE SEQUENCE</scope>
    <source>
        <strain evidence="7">KCTC 23224</strain>
    </source>
</reference>
<feature type="chain" id="PRO_5035307220" evidence="4">
    <location>
        <begin position="21"/>
        <end position="930"/>
    </location>
</feature>
<dbReference type="InterPro" id="IPR036942">
    <property type="entry name" value="Beta-barrel_TonB_sf"/>
</dbReference>
<dbReference type="Gene3D" id="2.170.130.10">
    <property type="entry name" value="TonB-dependent receptor, plug domain"/>
    <property type="match status" value="1"/>
</dbReference>
<dbReference type="AlphaFoldDB" id="A0A8J3CVN2"/>
<comment type="subcellular location">
    <subcellularLocation>
        <location evidence="1">Cell outer membrane</location>
    </subcellularLocation>
</comment>
<evidence type="ECO:0000313" key="8">
    <source>
        <dbReference type="Proteomes" id="UP000642809"/>
    </source>
</evidence>
<feature type="domain" description="Outer membrane protein beta-barrel" evidence="6">
    <location>
        <begin position="573"/>
        <end position="882"/>
    </location>
</feature>
<dbReference type="PANTHER" id="PTHR40980:SF4">
    <property type="entry name" value="TONB-DEPENDENT RECEPTOR-LIKE BETA-BARREL DOMAIN-CONTAINING PROTEIN"/>
    <property type="match status" value="1"/>
</dbReference>
<dbReference type="EMBL" id="BMYF01000002">
    <property type="protein sequence ID" value="GHB26342.1"/>
    <property type="molecule type" value="Genomic_DNA"/>
</dbReference>
<dbReference type="Gene3D" id="2.40.170.20">
    <property type="entry name" value="TonB-dependent receptor, beta-barrel domain"/>
    <property type="match status" value="1"/>
</dbReference>
<evidence type="ECO:0000259" key="5">
    <source>
        <dbReference type="Pfam" id="PF07715"/>
    </source>
</evidence>
<feature type="domain" description="TonB-dependent receptor plug" evidence="5">
    <location>
        <begin position="132"/>
        <end position="233"/>
    </location>
</feature>
<comment type="caution">
    <text evidence="7">The sequence shown here is derived from an EMBL/GenBank/DDBJ whole genome shotgun (WGS) entry which is preliminary data.</text>
</comment>
<dbReference type="SUPFAM" id="SSF56935">
    <property type="entry name" value="Porins"/>
    <property type="match status" value="1"/>
</dbReference>
<dbReference type="Pfam" id="PF07715">
    <property type="entry name" value="Plug"/>
    <property type="match status" value="1"/>
</dbReference>
<dbReference type="Gene3D" id="2.60.40.1120">
    <property type="entry name" value="Carboxypeptidase-like, regulatory domain"/>
    <property type="match status" value="1"/>
</dbReference>
<keyword evidence="7" id="KW-0675">Receptor</keyword>
<feature type="signal peptide" evidence="4">
    <location>
        <begin position="1"/>
        <end position="20"/>
    </location>
</feature>
<sequence length="930" mass="106027">MKKIVFIFTLITLFAQLSYAQAPIKGSVFDENKEPLIGAIIQLKGVSRSYNVVAGLDGSFSLPVVPSGSYTMEISFVGFKTYQQNIDFPSTNPKGFDVILEPDSQVLGEVVVMGAANRGSDAQARKLEQMAKNTINVVSAKSIELSPDITVANVVQRVSGLSIERNASGDPQYAIVRGMDKRYNYTLVNGVKIPSPDNRNRYVPLDIFPAQMLERLEVAKSLTPDMEGDAIGGSVNLVMKSAPDEFEVNADFQMGYNAIHFTRPFYSYDRATENRLSPAERFGSRYEAGMADFSTENLLIRPITPLPDIFGGITIGDRFMGGKLGVMFGASIQNSFRGADRDWYKVDVDPLGTGRPALSSYQERQTSIHQFRLGLHSKIDYQINKDNNLSLYLGSFTLNDFEAREMVTSDRDISPDNINATYLLQTRVRSTYSSIRNATLQGNHNLRGGELFMDWSALFSRADFDRPDNAIFSRNGGVENGRPMPENIERRNPRRWEKHYDQDVTVHLNFLYKPEFLGYNGAYVKFGGMYRDKERGALFNRYRFDPNPSFQVQGVDWEDFRDVRWDVLNPTGTLGHALNYNAYEQIGAYYLTTHIEFGKLDLNAGFRVEHTNQGYISRTTNQFELPELFQVYTDFLPNFSVKYRPKSDVNLRGSYYKAINRPGYFEIVDGISDEDDEFPFKGNPDVRRAIADNFDVRYEYFPRANEQFLLGGFFKRIEDPIELLLIRQTSLTTGPRNLTPTNSGTATNWGIETDFSKFFNKFGIRANYTFTNSSLTTIKSERVRENPEDTSSQLILREVEQTRPLQGQADHIGNLSFLYKNLTSGTDIQLAAVYTGERIEIVSPWLDLDIWSRPFVQLDFSFDQRIGNWVVFFKANNVLNTPYELFVKKPRKTEQLDFPMQDRPGETIVQREFFWQSFRLGVRYKINGIL</sequence>
<dbReference type="InterPro" id="IPR041700">
    <property type="entry name" value="OMP_b-brl_3"/>
</dbReference>